<feature type="transmembrane region" description="Helical" evidence="1">
    <location>
        <begin position="352"/>
        <end position="369"/>
    </location>
</feature>
<feature type="transmembrane region" description="Helical" evidence="1">
    <location>
        <begin position="73"/>
        <end position="92"/>
    </location>
</feature>
<feature type="transmembrane region" description="Helical" evidence="1">
    <location>
        <begin position="327"/>
        <end position="346"/>
    </location>
</feature>
<organism evidence="2 3">
    <name type="scientific">Apibacter adventoris</name>
    <dbReference type="NCBI Taxonomy" id="1679466"/>
    <lineage>
        <taxon>Bacteria</taxon>
        <taxon>Pseudomonadati</taxon>
        <taxon>Bacteroidota</taxon>
        <taxon>Flavobacteriia</taxon>
        <taxon>Flavobacteriales</taxon>
        <taxon>Weeksellaceae</taxon>
        <taxon>Apibacter</taxon>
    </lineage>
</organism>
<dbReference type="Proteomes" id="UP000238042">
    <property type="component" value="Unassembled WGS sequence"/>
</dbReference>
<accession>A0A2S8ADY1</accession>
<evidence type="ECO:0000313" key="3">
    <source>
        <dbReference type="Proteomes" id="UP000238042"/>
    </source>
</evidence>
<feature type="transmembrane region" description="Helical" evidence="1">
    <location>
        <begin position="262"/>
        <end position="283"/>
    </location>
</feature>
<reference evidence="2 3" key="1">
    <citation type="submission" date="2018-02" db="EMBL/GenBank/DDBJ databases">
        <title>Genome sequences of Apibacter spp., gut symbionts of Asian honey bees.</title>
        <authorList>
            <person name="Kwong W.K."/>
            <person name="Steele M.I."/>
            <person name="Moran N.A."/>
        </authorList>
    </citation>
    <scope>NUCLEOTIDE SEQUENCE [LARGE SCALE GENOMIC DNA]</scope>
    <source>
        <strain evidence="3">wkB301</strain>
    </source>
</reference>
<feature type="transmembrane region" description="Helical" evidence="1">
    <location>
        <begin position="104"/>
        <end position="133"/>
    </location>
</feature>
<keyword evidence="1" id="KW-0472">Membrane</keyword>
<feature type="transmembrane region" description="Helical" evidence="1">
    <location>
        <begin position="295"/>
        <end position="315"/>
    </location>
</feature>
<evidence type="ECO:0000256" key="1">
    <source>
        <dbReference type="SAM" id="Phobius"/>
    </source>
</evidence>
<gene>
    <name evidence="2" type="ORF">C4S77_05645</name>
</gene>
<name>A0A2S8ADY1_9FLAO</name>
<comment type="caution">
    <text evidence="2">The sequence shown here is derived from an EMBL/GenBank/DDBJ whole genome shotgun (WGS) entry which is preliminary data.</text>
</comment>
<protein>
    <recommendedName>
        <fullName evidence="4">Glycosyltransferase RgtA/B/C/D-like domain-containing protein</fullName>
    </recommendedName>
</protein>
<evidence type="ECO:0008006" key="4">
    <source>
        <dbReference type="Google" id="ProtNLM"/>
    </source>
</evidence>
<dbReference type="EMBL" id="PSZM01000036">
    <property type="protein sequence ID" value="PQL93141.1"/>
    <property type="molecule type" value="Genomic_DNA"/>
</dbReference>
<keyword evidence="1" id="KW-0812">Transmembrane</keyword>
<dbReference type="OrthoDB" id="1217878at2"/>
<feature type="transmembrane region" description="Helical" evidence="1">
    <location>
        <begin position="145"/>
        <end position="175"/>
    </location>
</feature>
<dbReference type="AlphaFoldDB" id="A0A2S8ADY1"/>
<keyword evidence="3" id="KW-1185">Reference proteome</keyword>
<dbReference type="RefSeq" id="WP_105246698.1">
    <property type="nucleotide sequence ID" value="NZ_PSZM01000036.1"/>
</dbReference>
<feature type="transmembrane region" description="Helical" evidence="1">
    <location>
        <begin position="6"/>
        <end position="27"/>
    </location>
</feature>
<sequence length="463" mass="54551">MKINYLKYWVLFIFVILKTAVLPFFLPSGGITSDSVDYFRITIGFPKIVTDLFPLGYPFLVKIFYYIIPDYFYSTKIINVLGICFIGIFSYYKKFFFKETIILLTFKIFSLFLFSYSEPPFLVLEYLLVYYIYQYFSGELKGIRFVFPASVIMVCMFLVRYSGIYIYLAIGLYFLYYTIKNKLFKTFYYKSYFYFLIFSAIGILGYIGFNYTHFNDFIGESSRGLPNYNNIYTFSHENFLGVINVLNPILSVKVTEYSSSIMLLIGIVLILIDISLLFMFFIGYKKFFKREVSNFHQLLLTIGIVYLGCMVFSEYTQRIEIISTRMICESSFVLFFSFLILYYKCFPAKTKWLFILGVISLLYSIIAIIKTPSNYLKNREKVEYALKKRKEVKYFYRDSNGEDGKMTIKIPFIDKKIDYTNVNIISGNYNLYIVTGLVPSIKLISNDKDIKDKNQILYNSQIK</sequence>
<evidence type="ECO:0000313" key="2">
    <source>
        <dbReference type="EMBL" id="PQL93141.1"/>
    </source>
</evidence>
<proteinExistence type="predicted"/>
<keyword evidence="1" id="KW-1133">Transmembrane helix</keyword>
<feature type="transmembrane region" description="Helical" evidence="1">
    <location>
        <begin position="187"/>
        <end position="211"/>
    </location>
</feature>